<dbReference type="PANTHER" id="PTHR10924:SF6">
    <property type="entry name" value="SOLUTE CARRIER FAMILY 49 MEMBER A3"/>
    <property type="match status" value="1"/>
</dbReference>
<evidence type="ECO:0000256" key="1">
    <source>
        <dbReference type="ARBA" id="ARBA00004651"/>
    </source>
</evidence>
<dbReference type="EMBL" id="BRLB01000006">
    <property type="protein sequence ID" value="GKX29992.1"/>
    <property type="molecule type" value="Genomic_DNA"/>
</dbReference>
<reference evidence="8" key="1">
    <citation type="submission" date="2022-06" db="EMBL/GenBank/DDBJ databases">
        <title>Vallitalea longa sp. nov., an anaerobic bacterium isolated from marine sediment.</title>
        <authorList>
            <person name="Hirano S."/>
            <person name="Terahara T."/>
            <person name="Mori K."/>
            <person name="Hamada M."/>
            <person name="Matsumoto R."/>
            <person name="Kobayashi T."/>
        </authorList>
    </citation>
    <scope>NUCLEOTIDE SEQUENCE</scope>
    <source>
        <strain evidence="8">SH18-1</strain>
    </source>
</reference>
<dbReference type="RefSeq" id="WP_281815799.1">
    <property type="nucleotide sequence ID" value="NZ_BRLB01000006.1"/>
</dbReference>
<evidence type="ECO:0000313" key="8">
    <source>
        <dbReference type="EMBL" id="GKX29992.1"/>
    </source>
</evidence>
<feature type="transmembrane region" description="Helical" evidence="6">
    <location>
        <begin position="103"/>
        <end position="126"/>
    </location>
</feature>
<comment type="caution">
    <text evidence="8">The sequence shown here is derived from an EMBL/GenBank/DDBJ whole genome shotgun (WGS) entry which is preliminary data.</text>
</comment>
<feature type="transmembrane region" description="Helical" evidence="6">
    <location>
        <begin position="308"/>
        <end position="332"/>
    </location>
</feature>
<evidence type="ECO:0000256" key="5">
    <source>
        <dbReference type="ARBA" id="ARBA00023136"/>
    </source>
</evidence>
<keyword evidence="2" id="KW-0813">Transport</keyword>
<dbReference type="SUPFAM" id="SSF103473">
    <property type="entry name" value="MFS general substrate transporter"/>
    <property type="match status" value="1"/>
</dbReference>
<feature type="transmembrane region" description="Helical" evidence="6">
    <location>
        <begin position="169"/>
        <end position="188"/>
    </location>
</feature>
<evidence type="ECO:0000256" key="6">
    <source>
        <dbReference type="SAM" id="Phobius"/>
    </source>
</evidence>
<dbReference type="GO" id="GO:0005886">
    <property type="term" value="C:plasma membrane"/>
    <property type="evidence" value="ECO:0007669"/>
    <property type="project" value="UniProtKB-SubCell"/>
</dbReference>
<feature type="transmembrane region" description="Helical" evidence="6">
    <location>
        <begin position="12"/>
        <end position="34"/>
    </location>
</feature>
<dbReference type="InterPro" id="IPR011701">
    <property type="entry name" value="MFS"/>
</dbReference>
<comment type="subcellular location">
    <subcellularLocation>
        <location evidence="1">Cell membrane</location>
        <topology evidence="1">Multi-pass membrane protein</topology>
    </subcellularLocation>
</comment>
<feature type="transmembrane region" description="Helical" evidence="6">
    <location>
        <begin position="46"/>
        <end position="71"/>
    </location>
</feature>
<dbReference type="Gene3D" id="1.20.1250.20">
    <property type="entry name" value="MFS general substrate transporter like domains"/>
    <property type="match status" value="2"/>
</dbReference>
<feature type="transmembrane region" description="Helical" evidence="6">
    <location>
        <begin position="138"/>
        <end position="157"/>
    </location>
</feature>
<dbReference type="InterPro" id="IPR036259">
    <property type="entry name" value="MFS_trans_sf"/>
</dbReference>
<keyword evidence="9" id="KW-1185">Reference proteome</keyword>
<dbReference type="SUPFAM" id="SSF53639">
    <property type="entry name" value="AraD/HMP-PK domain-like"/>
    <property type="match status" value="1"/>
</dbReference>
<protein>
    <recommendedName>
        <fullName evidence="7">Major facilitator superfamily (MFS) profile domain-containing protein</fullName>
    </recommendedName>
</protein>
<dbReference type="GO" id="GO:0022857">
    <property type="term" value="F:transmembrane transporter activity"/>
    <property type="evidence" value="ECO:0007669"/>
    <property type="project" value="InterPro"/>
</dbReference>
<evidence type="ECO:0000313" key="9">
    <source>
        <dbReference type="Proteomes" id="UP001144256"/>
    </source>
</evidence>
<dbReference type="InterPro" id="IPR020846">
    <property type="entry name" value="MFS_dom"/>
</dbReference>
<dbReference type="InterPro" id="IPR036409">
    <property type="entry name" value="Aldolase_II/adducin_N_sf"/>
</dbReference>
<gene>
    <name evidence="8" type="ORF">SH1V18_24720</name>
</gene>
<evidence type="ECO:0000256" key="4">
    <source>
        <dbReference type="ARBA" id="ARBA00022989"/>
    </source>
</evidence>
<keyword evidence="3 6" id="KW-0812">Transmembrane</keyword>
<dbReference type="PROSITE" id="PS50850">
    <property type="entry name" value="MFS"/>
    <property type="match status" value="1"/>
</dbReference>
<dbReference type="SMART" id="SM01007">
    <property type="entry name" value="Aldolase_II"/>
    <property type="match status" value="1"/>
</dbReference>
<dbReference type="Pfam" id="PF07690">
    <property type="entry name" value="MFS_1"/>
    <property type="match status" value="1"/>
</dbReference>
<feature type="transmembrane region" description="Helical" evidence="6">
    <location>
        <begin position="218"/>
        <end position="240"/>
    </location>
</feature>
<keyword evidence="4 6" id="KW-1133">Transmembrane helix</keyword>
<sequence>MKEYKIYPYRWVVLLCTLPILAMTNIFWLTFAPITNSAESYYNVSGISIAFLSMCYMIVYIIAAIPASILIDTKGFKISVTIGAVLSAVFGMARGIFADNYTIVVICQIGVALGQPFLVNAITKIAARWFPIDSRATASGLATMAGYVGMVIAMILSPRLFESVGMKNLLMYYGYASVICALIFIMFAREKPKTPPGPEYQSTTFKVKEINKLFKKKTYIYLMICMFVMMGIFNAVMTWIEEMLSPRGITSVQAGLIGGILVIVGLIGAVILPAFSDKLKRRRPLLLWPIILTIPAFLGLTFSSEYIVIAIFAGLVGFLVMGMGPIAFQYGAEVAYPVPEGTSFGILMLMGQISGIIFIFLMDALGSAASGDMTLSLVIFSVLILITFIIALKLKESPIILDATGNISNKECNKPEGELLEKRKKELCEAGLRLLETGLIAGTWGNISMKLNDDYMLITPSGIPYDKLTPDDMVLVNINDFSYDSNNKPSSEKRLHGEIYKTRKEFNAIIHTHSSNASTVAAAKREVPPLLDDMVQILGPSVRVADYALPGSKKLVKGAIKALKGRSAVLLANHGAACGGRNLEEAFTACFILEKACKTFIEVQFLGGGVPINKFESYMMHKVFLKKYSKNALEK</sequence>
<organism evidence="8 9">
    <name type="scientific">Vallitalea longa</name>
    <dbReference type="NCBI Taxonomy" id="2936439"/>
    <lineage>
        <taxon>Bacteria</taxon>
        <taxon>Bacillati</taxon>
        <taxon>Bacillota</taxon>
        <taxon>Clostridia</taxon>
        <taxon>Lachnospirales</taxon>
        <taxon>Vallitaleaceae</taxon>
        <taxon>Vallitalea</taxon>
    </lineage>
</organism>
<dbReference type="InterPro" id="IPR049680">
    <property type="entry name" value="FLVCR1-2_SLC49-like"/>
</dbReference>
<name>A0A9W5Y9V9_9FIRM</name>
<evidence type="ECO:0000256" key="3">
    <source>
        <dbReference type="ARBA" id="ARBA00022692"/>
    </source>
</evidence>
<dbReference type="Proteomes" id="UP001144256">
    <property type="component" value="Unassembled WGS sequence"/>
</dbReference>
<dbReference type="AlphaFoldDB" id="A0A9W5Y9V9"/>
<evidence type="ECO:0000259" key="7">
    <source>
        <dbReference type="PROSITE" id="PS50850"/>
    </source>
</evidence>
<dbReference type="PANTHER" id="PTHR10924">
    <property type="entry name" value="MAJOR FACILITATOR SUPERFAMILY PROTEIN-RELATED"/>
    <property type="match status" value="1"/>
</dbReference>
<feature type="domain" description="Major facilitator superfamily (MFS) profile" evidence="7">
    <location>
        <begin position="11"/>
        <end position="399"/>
    </location>
</feature>
<feature type="transmembrane region" description="Helical" evidence="6">
    <location>
        <begin position="344"/>
        <end position="362"/>
    </location>
</feature>
<dbReference type="InterPro" id="IPR001303">
    <property type="entry name" value="Aldolase_II/adducin_N"/>
</dbReference>
<dbReference type="Pfam" id="PF00596">
    <property type="entry name" value="Aldolase_II"/>
    <property type="match status" value="1"/>
</dbReference>
<keyword evidence="5 6" id="KW-0472">Membrane</keyword>
<dbReference type="Gene3D" id="3.40.225.10">
    <property type="entry name" value="Class II aldolase/adducin N-terminal domain"/>
    <property type="match status" value="1"/>
</dbReference>
<feature type="transmembrane region" description="Helical" evidence="6">
    <location>
        <begin position="374"/>
        <end position="392"/>
    </location>
</feature>
<feature type="transmembrane region" description="Helical" evidence="6">
    <location>
        <begin position="78"/>
        <end position="97"/>
    </location>
</feature>
<evidence type="ECO:0000256" key="2">
    <source>
        <dbReference type="ARBA" id="ARBA00022448"/>
    </source>
</evidence>
<accession>A0A9W5Y9V9</accession>
<feature type="transmembrane region" description="Helical" evidence="6">
    <location>
        <begin position="285"/>
        <end position="302"/>
    </location>
</feature>
<proteinExistence type="predicted"/>
<feature type="transmembrane region" description="Helical" evidence="6">
    <location>
        <begin position="252"/>
        <end position="273"/>
    </location>
</feature>